<gene>
    <name evidence="1" type="ORF">GCM10007968_19870</name>
</gene>
<reference evidence="1" key="1">
    <citation type="journal article" date="2014" name="Int. J. Syst. Evol. Microbiol.">
        <title>Complete genome sequence of Corynebacterium casei LMG S-19264T (=DSM 44701T), isolated from a smear-ripened cheese.</title>
        <authorList>
            <consortium name="US DOE Joint Genome Institute (JGI-PGF)"/>
            <person name="Walter F."/>
            <person name="Albersmeier A."/>
            <person name="Kalinowski J."/>
            <person name="Ruckert C."/>
        </authorList>
    </citation>
    <scope>NUCLEOTIDE SEQUENCE</scope>
    <source>
        <strain evidence="1">JCM 15325</strain>
    </source>
</reference>
<proteinExistence type="predicted"/>
<keyword evidence="2" id="KW-1185">Reference proteome</keyword>
<evidence type="ECO:0000313" key="1">
    <source>
        <dbReference type="EMBL" id="GGL55810.1"/>
    </source>
</evidence>
<protein>
    <submittedName>
        <fullName evidence="1">Uncharacterized protein</fullName>
    </submittedName>
</protein>
<reference evidence="1" key="2">
    <citation type="submission" date="2020-09" db="EMBL/GenBank/DDBJ databases">
        <authorList>
            <person name="Sun Q."/>
            <person name="Ohkuma M."/>
        </authorList>
    </citation>
    <scope>NUCLEOTIDE SEQUENCE</scope>
    <source>
        <strain evidence="1">JCM 15325</strain>
    </source>
</reference>
<evidence type="ECO:0000313" key="2">
    <source>
        <dbReference type="Proteomes" id="UP000654670"/>
    </source>
</evidence>
<sequence length="62" mass="7347">MDLTTQLKKVEKQINDNLKNVNIEDLFNDEFIKQHTDFSSYDEFKKEAAKSYTAKKIKELGY</sequence>
<name>A0A917S3R1_9BACL</name>
<dbReference type="AlphaFoldDB" id="A0A917S3R1"/>
<dbReference type="EMBL" id="BMOK01000007">
    <property type="protein sequence ID" value="GGL55810.1"/>
    <property type="molecule type" value="Genomic_DNA"/>
</dbReference>
<accession>A0A917S3R1</accession>
<comment type="caution">
    <text evidence="1">The sequence shown here is derived from an EMBL/GenBank/DDBJ whole genome shotgun (WGS) entry which is preliminary data.</text>
</comment>
<organism evidence="1 2">
    <name type="scientific">Sporolactobacillus putidus</name>
    <dbReference type="NCBI Taxonomy" id="492735"/>
    <lineage>
        <taxon>Bacteria</taxon>
        <taxon>Bacillati</taxon>
        <taxon>Bacillota</taxon>
        <taxon>Bacilli</taxon>
        <taxon>Bacillales</taxon>
        <taxon>Sporolactobacillaceae</taxon>
        <taxon>Sporolactobacillus</taxon>
    </lineage>
</organism>
<dbReference type="RefSeq" id="WP_188802949.1">
    <property type="nucleotide sequence ID" value="NZ_BMOK01000007.1"/>
</dbReference>
<dbReference type="Proteomes" id="UP000654670">
    <property type="component" value="Unassembled WGS sequence"/>
</dbReference>